<dbReference type="EMBL" id="CACRUA010000030">
    <property type="protein sequence ID" value="VYU58913.1"/>
    <property type="molecule type" value="Genomic_DNA"/>
</dbReference>
<organism evidence="1">
    <name type="scientific">Clostridium symbiosum</name>
    <name type="common">Bacteroides symbiosus</name>
    <dbReference type="NCBI Taxonomy" id="1512"/>
    <lineage>
        <taxon>Bacteria</taxon>
        <taxon>Bacillati</taxon>
        <taxon>Bacillota</taxon>
        <taxon>Clostridia</taxon>
        <taxon>Lachnospirales</taxon>
        <taxon>Lachnospiraceae</taxon>
        <taxon>Otoolea</taxon>
    </lineage>
</organism>
<proteinExistence type="predicted"/>
<sequence>MRKIGNVYIVPESEMETINWFLKLLDRHREQDKTRQEDQDHETDSQLDL</sequence>
<name>A0A6N3G524_CLOSY</name>
<dbReference type="RefSeq" id="WP_156684776.1">
    <property type="nucleotide sequence ID" value="NZ_CACRUA010000030.1"/>
</dbReference>
<protein>
    <submittedName>
        <fullName evidence="1">Uncharacterized protein</fullName>
    </submittedName>
</protein>
<accession>A0A6N3G524</accession>
<reference evidence="1" key="1">
    <citation type="submission" date="2019-11" db="EMBL/GenBank/DDBJ databases">
        <authorList>
            <person name="Feng L."/>
        </authorList>
    </citation>
    <scope>NUCLEOTIDE SEQUENCE</scope>
    <source>
        <strain evidence="1">CsymbiosumLFYP84</strain>
    </source>
</reference>
<gene>
    <name evidence="1" type="ORF">CSLFYP84_02839</name>
</gene>
<evidence type="ECO:0000313" key="1">
    <source>
        <dbReference type="EMBL" id="VYU58913.1"/>
    </source>
</evidence>
<dbReference type="AlphaFoldDB" id="A0A6N3G524"/>